<dbReference type="PANTHER" id="PTHR21461:SF83">
    <property type="entry name" value="GLYCOSYLTRANSFERASE FAMILY 92 PROTEIN"/>
    <property type="match status" value="1"/>
</dbReference>
<dbReference type="Pfam" id="PF01697">
    <property type="entry name" value="Glyco_transf_92"/>
    <property type="match status" value="1"/>
</dbReference>
<gene>
    <name evidence="10 11 12 13" type="primary">LOC106463842</name>
</gene>
<evidence type="ECO:0000313" key="11">
    <source>
        <dbReference type="RefSeq" id="XP_013779375.1"/>
    </source>
</evidence>
<evidence type="ECO:0000313" key="13">
    <source>
        <dbReference type="RefSeq" id="XP_022247170.1"/>
    </source>
</evidence>
<keyword evidence="7 8" id="KW-0472">Membrane</keyword>
<evidence type="ECO:0000256" key="8">
    <source>
        <dbReference type="RuleBase" id="RU366017"/>
    </source>
</evidence>
<comment type="subcellular location">
    <subcellularLocation>
        <location evidence="1">Membrane</location>
        <topology evidence="1">Single-pass membrane protein</topology>
    </subcellularLocation>
</comment>
<keyword evidence="5 8" id="KW-0812">Transmembrane</keyword>
<protein>
    <recommendedName>
        <fullName evidence="8">Glycosyltransferase family 92 protein</fullName>
        <ecNumber evidence="8">2.4.1.-</ecNumber>
    </recommendedName>
</protein>
<dbReference type="RefSeq" id="XP_022247170.1">
    <property type="nucleotide sequence ID" value="XM_022391462.1"/>
</dbReference>
<feature type="transmembrane region" description="Helical" evidence="8">
    <location>
        <begin position="14"/>
        <end position="32"/>
    </location>
</feature>
<dbReference type="RefSeq" id="XP_022247169.1">
    <property type="nucleotide sequence ID" value="XM_022391461.1"/>
</dbReference>
<organism evidence="9 12">
    <name type="scientific">Limulus polyphemus</name>
    <name type="common">Atlantic horseshoe crab</name>
    <dbReference type="NCBI Taxonomy" id="6850"/>
    <lineage>
        <taxon>Eukaryota</taxon>
        <taxon>Metazoa</taxon>
        <taxon>Ecdysozoa</taxon>
        <taxon>Arthropoda</taxon>
        <taxon>Chelicerata</taxon>
        <taxon>Merostomata</taxon>
        <taxon>Xiphosura</taxon>
        <taxon>Limulidae</taxon>
        <taxon>Limulus</taxon>
    </lineage>
</organism>
<evidence type="ECO:0000256" key="2">
    <source>
        <dbReference type="ARBA" id="ARBA00007647"/>
    </source>
</evidence>
<evidence type="ECO:0000313" key="10">
    <source>
        <dbReference type="RefSeq" id="XP_013779374.1"/>
    </source>
</evidence>
<sequence>MARLLLSTRSLRRLLYLVVIWICLCYLVFHFTRPLNAVSLLADHVQRGLLEKSVSKQLVNNNIAFQFSKENPQVDTSPSLGEKEFLYFLSNNSNLPLAYWAANKNKQIGDKTCVKFPSLYDLEFNNIYWQSFHSSNGTFYLYGAYYDDRWRGGSLPSVRILGMVDRLKPHPTICQLWFDKLKSPLFSPVTYTYAWHTKWGNYKNNILQPYVISCKIPKESKGQVPASVSLVERNCQKPSCNLRVVNNRPVRKQDFAVCVKGLDFLQNDLSVRLVEWLELLRAVGAKKVFLYELEIHPNISKVLHYYHNQGFVQLTPITLPGNQPNLPGFRHLYLKSKLTNKRQNELIPYNDCLYRNLYSYEYLVLLDIDEFILPVKHDTWGELMKVVVSKALQEKNYTRASYNVRNVYFLDDLKDGEELQHETHEKGIPSYLHMLQHVYRSKNFTKAGSYVKCFHNTERAVSLHNHFPLNCFGTCTTYSISTDLAHLQHYRKDCVGTLKNSCKSDFKVYTTRDTAIWKYKDTVIRQSTLVLKKLGFFP</sequence>
<keyword evidence="9" id="KW-1185">Reference proteome</keyword>
<proteinExistence type="inferred from homology"/>
<evidence type="ECO:0000256" key="4">
    <source>
        <dbReference type="ARBA" id="ARBA00022679"/>
    </source>
</evidence>
<dbReference type="Proteomes" id="UP000694941">
    <property type="component" value="Unplaced"/>
</dbReference>
<keyword evidence="4 8" id="KW-0808">Transferase</keyword>
<name>A0ABM1SU63_LIMPO</name>
<reference evidence="10 11" key="1">
    <citation type="submission" date="2025-05" db="UniProtKB">
        <authorList>
            <consortium name="RefSeq"/>
        </authorList>
    </citation>
    <scope>IDENTIFICATION</scope>
    <source>
        <tissue evidence="10 11">Muscle</tissue>
    </source>
</reference>
<evidence type="ECO:0000313" key="9">
    <source>
        <dbReference type="Proteomes" id="UP000694941"/>
    </source>
</evidence>
<keyword evidence="3 8" id="KW-0328">Glycosyltransferase</keyword>
<dbReference type="PANTHER" id="PTHR21461">
    <property type="entry name" value="GLYCOSYLTRANSFERASE FAMILY 92 PROTEIN"/>
    <property type="match status" value="1"/>
</dbReference>
<evidence type="ECO:0000256" key="7">
    <source>
        <dbReference type="ARBA" id="ARBA00023136"/>
    </source>
</evidence>
<comment type="similarity">
    <text evidence="2 8">Belongs to the glycosyltransferase 92 family.</text>
</comment>
<dbReference type="InterPro" id="IPR008166">
    <property type="entry name" value="Glyco_transf_92"/>
</dbReference>
<dbReference type="GeneID" id="106463842"/>
<evidence type="ECO:0000313" key="12">
    <source>
        <dbReference type="RefSeq" id="XP_022247169.1"/>
    </source>
</evidence>
<dbReference type="EC" id="2.4.1.-" evidence="8"/>
<evidence type="ECO:0000256" key="3">
    <source>
        <dbReference type="ARBA" id="ARBA00022676"/>
    </source>
</evidence>
<evidence type="ECO:0000256" key="1">
    <source>
        <dbReference type="ARBA" id="ARBA00004167"/>
    </source>
</evidence>
<evidence type="ECO:0000256" key="6">
    <source>
        <dbReference type="ARBA" id="ARBA00022989"/>
    </source>
</evidence>
<evidence type="ECO:0000256" key="5">
    <source>
        <dbReference type="ARBA" id="ARBA00022692"/>
    </source>
</evidence>
<keyword evidence="6 8" id="KW-1133">Transmembrane helix</keyword>
<dbReference type="RefSeq" id="XP_013779375.1">
    <property type="nucleotide sequence ID" value="XM_013923921.2"/>
</dbReference>
<dbReference type="RefSeq" id="XP_013779374.1">
    <property type="nucleotide sequence ID" value="XM_013923920.2"/>
</dbReference>
<accession>A0ABM1SU63</accession>